<dbReference type="FunFam" id="3.40.50.300:FF:000425">
    <property type="entry name" value="Probable ABC transporter, ATP-binding subunit"/>
    <property type="match status" value="1"/>
</dbReference>
<dbReference type="InterPro" id="IPR003593">
    <property type="entry name" value="AAA+_ATPase"/>
</dbReference>
<dbReference type="PROSITE" id="PS50893">
    <property type="entry name" value="ABC_TRANSPORTER_2"/>
    <property type="match status" value="1"/>
</dbReference>
<dbReference type="GO" id="GO:0015697">
    <property type="term" value="P:quaternary ammonium group transport"/>
    <property type="evidence" value="ECO:0007669"/>
    <property type="project" value="UniProtKB-ARBA"/>
</dbReference>
<dbReference type="PANTHER" id="PTHR42788:SF13">
    <property type="entry name" value="ALIPHATIC SULFONATES IMPORT ATP-BINDING PROTEIN SSUB"/>
    <property type="match status" value="1"/>
</dbReference>
<keyword evidence="4" id="KW-0547">Nucleotide-binding</keyword>
<dbReference type="PANTHER" id="PTHR42788">
    <property type="entry name" value="TAURINE IMPORT ATP-BINDING PROTEIN-RELATED"/>
    <property type="match status" value="1"/>
</dbReference>
<organism evidence="7 8">
    <name type="scientific">Bordetella genomosp. 12</name>
    <dbReference type="NCBI Taxonomy" id="463035"/>
    <lineage>
        <taxon>Bacteria</taxon>
        <taxon>Pseudomonadati</taxon>
        <taxon>Pseudomonadota</taxon>
        <taxon>Betaproteobacteria</taxon>
        <taxon>Burkholderiales</taxon>
        <taxon>Alcaligenaceae</taxon>
        <taxon>Bordetella</taxon>
    </lineage>
</organism>
<evidence type="ECO:0000313" key="8">
    <source>
        <dbReference type="Proteomes" id="UP000216429"/>
    </source>
</evidence>
<dbReference type="CDD" id="cd03293">
    <property type="entry name" value="ABC_NrtD_SsuB_transporters"/>
    <property type="match status" value="1"/>
</dbReference>
<dbReference type="GO" id="GO:0005524">
    <property type="term" value="F:ATP binding"/>
    <property type="evidence" value="ECO:0007669"/>
    <property type="project" value="UniProtKB-KW"/>
</dbReference>
<name>A0A261VL17_9BORD</name>
<keyword evidence="8" id="KW-1185">Reference proteome</keyword>
<evidence type="ECO:0000313" key="7">
    <source>
        <dbReference type="EMBL" id="OZI74838.1"/>
    </source>
</evidence>
<sequence>MATLNTPDTTPMIRMRDVSKSYGDVKVLDNVNLEVKRGEFLVLLGASGCGKSTLINLIAGFITPNTGSVEVNGRQITDVTAACGMVFQQYALFPWRTVQENVEFGLKMRGMPKSERAPIARKYIEMVGLKHAADKYPHALSGGMKQRVSIARVLANDPDVMLFDEPFAALDAMTRQVLQDQLLKIYEESGKTIVFITHSIDEALTLSTRMAVMGSKPGRIVQDIQNDLPHPRSADVQLSEQFVQLKRAIWERVQEEVTRSMELTA</sequence>
<comment type="similarity">
    <text evidence="1">Belongs to the ABC transporter superfamily.</text>
</comment>
<dbReference type="SMART" id="SM00382">
    <property type="entry name" value="AAA"/>
    <property type="match status" value="1"/>
</dbReference>
<dbReference type="PROSITE" id="PS00211">
    <property type="entry name" value="ABC_TRANSPORTER_1"/>
    <property type="match status" value="1"/>
</dbReference>
<dbReference type="Gene3D" id="3.40.50.300">
    <property type="entry name" value="P-loop containing nucleotide triphosphate hydrolases"/>
    <property type="match status" value="1"/>
</dbReference>
<dbReference type="AlphaFoldDB" id="A0A261VL17"/>
<keyword evidence="5 7" id="KW-0067">ATP-binding</keyword>
<dbReference type="SUPFAM" id="SSF52540">
    <property type="entry name" value="P-loop containing nucleoside triphosphate hydrolases"/>
    <property type="match status" value="1"/>
</dbReference>
<evidence type="ECO:0000256" key="4">
    <source>
        <dbReference type="ARBA" id="ARBA00022741"/>
    </source>
</evidence>
<evidence type="ECO:0000256" key="3">
    <source>
        <dbReference type="ARBA" id="ARBA00022475"/>
    </source>
</evidence>
<dbReference type="EMBL" id="NEVU01000002">
    <property type="protein sequence ID" value="OZI74838.1"/>
    <property type="molecule type" value="Genomic_DNA"/>
</dbReference>
<comment type="caution">
    <text evidence="7">The sequence shown here is derived from an EMBL/GenBank/DDBJ whole genome shotgun (WGS) entry which is preliminary data.</text>
</comment>
<reference evidence="8" key="1">
    <citation type="submission" date="2017-05" db="EMBL/GenBank/DDBJ databases">
        <title>Complete and WGS of Bordetella genogroups.</title>
        <authorList>
            <person name="Spilker T."/>
            <person name="Lipuma J."/>
        </authorList>
    </citation>
    <scope>NUCLEOTIDE SEQUENCE [LARGE SCALE GENOMIC DNA]</scope>
    <source>
        <strain evidence="8">AU6712</strain>
    </source>
</reference>
<dbReference type="OrthoDB" id="8683598at2"/>
<dbReference type="InterPro" id="IPR017871">
    <property type="entry name" value="ABC_transporter-like_CS"/>
</dbReference>
<evidence type="ECO:0000256" key="1">
    <source>
        <dbReference type="ARBA" id="ARBA00005417"/>
    </source>
</evidence>
<accession>A0A261VL17</accession>
<evidence type="ECO:0000256" key="5">
    <source>
        <dbReference type="ARBA" id="ARBA00022840"/>
    </source>
</evidence>
<keyword evidence="3" id="KW-1003">Cell membrane</keyword>
<dbReference type="RefSeq" id="WP_094812846.1">
    <property type="nucleotide sequence ID" value="NZ_NEVU01000002.1"/>
</dbReference>
<dbReference type="GO" id="GO:0016887">
    <property type="term" value="F:ATP hydrolysis activity"/>
    <property type="evidence" value="ECO:0007669"/>
    <property type="project" value="InterPro"/>
</dbReference>
<feature type="domain" description="ABC transporter" evidence="6">
    <location>
        <begin position="13"/>
        <end position="240"/>
    </location>
</feature>
<dbReference type="Pfam" id="PF00005">
    <property type="entry name" value="ABC_tran"/>
    <property type="match status" value="1"/>
</dbReference>
<protein>
    <submittedName>
        <fullName evidence="7">ATP-binding protein</fullName>
    </submittedName>
</protein>
<dbReference type="InterPro" id="IPR003439">
    <property type="entry name" value="ABC_transporter-like_ATP-bd"/>
</dbReference>
<gene>
    <name evidence="7" type="ORF">CAL22_10405</name>
</gene>
<dbReference type="InterPro" id="IPR050166">
    <property type="entry name" value="ABC_transporter_ATP-bind"/>
</dbReference>
<evidence type="ECO:0000256" key="2">
    <source>
        <dbReference type="ARBA" id="ARBA00022448"/>
    </source>
</evidence>
<keyword evidence="3" id="KW-0472">Membrane</keyword>
<dbReference type="Proteomes" id="UP000216429">
    <property type="component" value="Unassembled WGS sequence"/>
</dbReference>
<proteinExistence type="inferred from homology"/>
<dbReference type="InterPro" id="IPR027417">
    <property type="entry name" value="P-loop_NTPase"/>
</dbReference>
<keyword evidence="2" id="KW-0813">Transport</keyword>
<evidence type="ECO:0000259" key="6">
    <source>
        <dbReference type="PROSITE" id="PS50893"/>
    </source>
</evidence>